<gene>
    <name evidence="1" type="ORF">D5039_02745</name>
</gene>
<evidence type="ECO:0000313" key="2">
    <source>
        <dbReference type="Proteomes" id="UP001208935"/>
    </source>
</evidence>
<sequence length="89" mass="10382">MLNEWLTDGGFAKYEEIERFQARATYVFALVPAPKDRQRGWYVPLSGDSPALAQWRETGTQEAKQSYKKHRVISSIRRAEGAWLCRIHR</sequence>
<evidence type="ECO:0000313" key="1">
    <source>
        <dbReference type="EMBL" id="MCW5320130.1"/>
    </source>
</evidence>
<keyword evidence="2" id="KW-1185">Reference proteome</keyword>
<dbReference type="EMBL" id="QZCW01000001">
    <property type="protein sequence ID" value="MCW5320130.1"/>
    <property type="molecule type" value="Genomic_DNA"/>
</dbReference>
<comment type="caution">
    <text evidence="1">The sequence shown here is derived from an EMBL/GenBank/DDBJ whole genome shotgun (WGS) entry which is preliminary data.</text>
</comment>
<protein>
    <submittedName>
        <fullName evidence="1">Uncharacterized protein</fullName>
    </submittedName>
</protein>
<accession>A0ABT3KP89</accession>
<dbReference type="Proteomes" id="UP001208935">
    <property type="component" value="Unassembled WGS sequence"/>
</dbReference>
<name>A0ABT3KP89_9BURK</name>
<organism evidence="1 2">
    <name type="scientific">Verminephrobacter aporrectodeae subsp. tuberculatae</name>
    <dbReference type="NCBI Taxonomy" id="1110392"/>
    <lineage>
        <taxon>Bacteria</taxon>
        <taxon>Pseudomonadati</taxon>
        <taxon>Pseudomonadota</taxon>
        <taxon>Betaproteobacteria</taxon>
        <taxon>Burkholderiales</taxon>
        <taxon>Comamonadaceae</taxon>
        <taxon>Verminephrobacter</taxon>
    </lineage>
</organism>
<reference evidence="2" key="1">
    <citation type="submission" date="2023-07" db="EMBL/GenBank/DDBJ databases">
        <title>Verminephrobacter genomes.</title>
        <authorList>
            <person name="Lund M.B."/>
        </authorList>
    </citation>
    <scope>NUCLEOTIDE SEQUENCE [LARGE SCALE GENOMIC DNA]</scope>
    <source>
        <strain evidence="2">AtM5-05</strain>
    </source>
</reference>
<proteinExistence type="predicted"/>